<sequence length="151" mass="15699">MTGTSEPTPTETADAAVAALRDALLAEHAAVYGYGFAAAGIGADLRELCLAHLEEHRAWRDALHGELAARNTVPPGGEDAYQLPEEDGTEALRAFAAGLEETTAQAYLELAAVPDTGLRDLAGRALREATRRTLALGGTLSAFPGFPGGEL</sequence>
<accession>A0A147KDF4</accession>
<dbReference type="CDD" id="cd00657">
    <property type="entry name" value="Ferritin_like"/>
    <property type="match status" value="1"/>
</dbReference>
<evidence type="ECO:0000259" key="1">
    <source>
        <dbReference type="Pfam" id="PF14530"/>
    </source>
</evidence>
<dbReference type="AlphaFoldDB" id="A0A147KDF4"/>
<comment type="caution">
    <text evidence="2">The sequence shown here is derived from an EMBL/GenBank/DDBJ whole genome shotgun (WGS) entry which is preliminary data.</text>
</comment>
<evidence type="ECO:0000313" key="2">
    <source>
        <dbReference type="EMBL" id="KUP95332.1"/>
    </source>
</evidence>
<dbReference type="EMBL" id="LGEM01000132">
    <property type="protein sequence ID" value="KUP95332.1"/>
    <property type="molecule type" value="Genomic_DNA"/>
</dbReference>
<reference evidence="3" key="1">
    <citation type="journal article" date="2017" name="Acta Aliment.">
        <title>Plant polysaccharide degrading enzyme system of Thermpbifida cellulosilytica TB100 revealed by de novo genome project data.</title>
        <authorList>
            <person name="Toth A."/>
            <person name="Baka E."/>
            <person name="Luzics S."/>
            <person name="Bata-Vidacs I."/>
            <person name="Nagy I."/>
            <person name="Balint B."/>
            <person name="Herceg R."/>
            <person name="Olasz F."/>
            <person name="Wilk T."/>
            <person name="Nagy T."/>
            <person name="Kriszt B."/>
            <person name="Nagy I."/>
            <person name="Kukolya J."/>
        </authorList>
    </citation>
    <scope>NUCLEOTIDE SEQUENCE [LARGE SCALE GENOMIC DNA]</scope>
    <source>
        <strain evidence="3">TB100</strain>
    </source>
</reference>
<gene>
    <name evidence="2" type="ORF">AC529_18170</name>
</gene>
<feature type="domain" description="DUF4439" evidence="1">
    <location>
        <begin position="19"/>
        <end position="147"/>
    </location>
</feature>
<evidence type="ECO:0000313" key="3">
    <source>
        <dbReference type="Proteomes" id="UP000074382"/>
    </source>
</evidence>
<organism evidence="2 3">
    <name type="scientific">Thermobifida cellulosilytica TB100</name>
    <dbReference type="NCBI Taxonomy" id="665004"/>
    <lineage>
        <taxon>Bacteria</taxon>
        <taxon>Bacillati</taxon>
        <taxon>Actinomycetota</taxon>
        <taxon>Actinomycetes</taxon>
        <taxon>Streptosporangiales</taxon>
        <taxon>Nocardiopsidaceae</taxon>
        <taxon>Thermobifida</taxon>
    </lineage>
</organism>
<protein>
    <recommendedName>
        <fullName evidence="1">DUF4439 domain-containing protein</fullName>
    </recommendedName>
</protein>
<keyword evidence="3" id="KW-1185">Reference proteome</keyword>
<dbReference type="Gene3D" id="1.20.1260.10">
    <property type="match status" value="1"/>
</dbReference>
<dbReference type="InterPro" id="IPR009078">
    <property type="entry name" value="Ferritin-like_SF"/>
</dbReference>
<proteinExistence type="predicted"/>
<dbReference type="OrthoDB" id="3436701at2"/>
<dbReference type="Pfam" id="PF14530">
    <property type="entry name" value="DUF4439"/>
    <property type="match status" value="1"/>
</dbReference>
<dbReference type="SUPFAM" id="SSF47240">
    <property type="entry name" value="Ferritin-like"/>
    <property type="match status" value="1"/>
</dbReference>
<dbReference type="Proteomes" id="UP000074382">
    <property type="component" value="Unassembled WGS sequence"/>
</dbReference>
<dbReference type="STRING" id="665004.AC529_18170"/>
<dbReference type="InterPro" id="IPR012347">
    <property type="entry name" value="Ferritin-like"/>
</dbReference>
<dbReference type="RefSeq" id="WP_068753072.1">
    <property type="nucleotide sequence ID" value="NZ_KQ950180.1"/>
</dbReference>
<name>A0A147KDF4_THECS</name>
<dbReference type="PATRIC" id="fig|665004.4.peg.243"/>
<dbReference type="InterPro" id="IPR029447">
    <property type="entry name" value="DUF4439"/>
</dbReference>